<dbReference type="RefSeq" id="WP_282217883.1">
    <property type="nucleotide sequence ID" value="NZ_CP118246.1"/>
</dbReference>
<gene>
    <name evidence="1" type="ORF">PSQ19_11745</name>
</gene>
<reference evidence="1 2" key="1">
    <citation type="submission" date="2023-02" db="EMBL/GenBank/DDBJ databases">
        <title>Devosia algicola sp. nov., isolated from the phycosphere of marine algae.</title>
        <authorList>
            <person name="Kim J.M."/>
            <person name="Lee J.K."/>
            <person name="Choi B.J."/>
            <person name="Bayburt H."/>
            <person name="Jeon C.O."/>
        </authorList>
    </citation>
    <scope>NUCLEOTIDE SEQUENCE [LARGE SCALE GENOMIC DNA]</scope>
    <source>
        <strain evidence="1 2">G20-9</strain>
    </source>
</reference>
<protein>
    <submittedName>
        <fullName evidence="1">Uncharacterized protein</fullName>
    </submittedName>
</protein>
<keyword evidence="2" id="KW-1185">Reference proteome</keyword>
<name>A0ABY7YJV6_9HYPH</name>
<dbReference type="Proteomes" id="UP001220530">
    <property type="component" value="Chromosome"/>
</dbReference>
<sequence length="86" mass="9546">MTEIDSAKRSNMRPGLPMVIEAQRPRPSLRRSETTAAFVSQLLVGRRHQTASRPFRPANPAVAAYAVGARITDVRMPQGYRKTVVV</sequence>
<dbReference type="EMBL" id="CP118246">
    <property type="protein sequence ID" value="WDR01472.1"/>
    <property type="molecule type" value="Genomic_DNA"/>
</dbReference>
<evidence type="ECO:0000313" key="1">
    <source>
        <dbReference type="EMBL" id="WDR01472.1"/>
    </source>
</evidence>
<proteinExistence type="predicted"/>
<accession>A0ABY7YJV6</accession>
<organism evidence="1 2">
    <name type="scientific">Devosia algicola</name>
    <dbReference type="NCBI Taxonomy" id="3026418"/>
    <lineage>
        <taxon>Bacteria</taxon>
        <taxon>Pseudomonadati</taxon>
        <taxon>Pseudomonadota</taxon>
        <taxon>Alphaproteobacteria</taxon>
        <taxon>Hyphomicrobiales</taxon>
        <taxon>Devosiaceae</taxon>
        <taxon>Devosia</taxon>
    </lineage>
</organism>
<evidence type="ECO:0000313" key="2">
    <source>
        <dbReference type="Proteomes" id="UP001220530"/>
    </source>
</evidence>